<evidence type="ECO:0000313" key="2">
    <source>
        <dbReference type="Proteomes" id="UP000542111"/>
    </source>
</evidence>
<organism evidence="1 2">
    <name type="scientific">Pseudomonas gessardii</name>
    <dbReference type="NCBI Taxonomy" id="78544"/>
    <lineage>
        <taxon>Bacteria</taxon>
        <taxon>Pseudomonadati</taxon>
        <taxon>Pseudomonadota</taxon>
        <taxon>Gammaproteobacteria</taxon>
        <taxon>Pseudomonadales</taxon>
        <taxon>Pseudomonadaceae</taxon>
        <taxon>Pseudomonas</taxon>
    </lineage>
</organism>
<dbReference type="EMBL" id="JAAQYP010000115">
    <property type="protein sequence ID" value="NNA99566.1"/>
    <property type="molecule type" value="Genomic_DNA"/>
</dbReference>
<comment type="caution">
    <text evidence="1">The sequence shown here is derived from an EMBL/GenBank/DDBJ whole genome shotgun (WGS) entry which is preliminary data.</text>
</comment>
<dbReference type="Proteomes" id="UP000542111">
    <property type="component" value="Unassembled WGS sequence"/>
</dbReference>
<dbReference type="OrthoDB" id="6984242at2"/>
<reference evidence="1 2" key="1">
    <citation type="journal article" date="2020" name="Front. Microbiol.">
        <title>Genetic Organization of the aprX-lipA2 Operon Affects the Proteolytic Potential of Pseudomonas Species in Milk.</title>
        <authorList>
            <person name="Maier C."/>
            <person name="Huptas C."/>
            <person name="von Neubeck M."/>
            <person name="Scherer S."/>
            <person name="Wenning M."/>
            <person name="Lucking G."/>
        </authorList>
    </citation>
    <scope>NUCLEOTIDE SEQUENCE [LARGE SCALE GENOMIC DNA]</scope>
    <source>
        <strain evidence="1 2">G4779</strain>
    </source>
</reference>
<sequence length="139" mass="16769">MLSHPLSSHIPFDASLNYFVGTFDIYDQEESKEFELSKYNPNNSEDREKLIIKYCLDPDEQLSYRHRYTLMKTLKHSLDSKDFNFHAFFEDNHDEYTSMAWNEDEIEDPRDFFEEIYRLASDKWKDDLDKASQEDPSSW</sequence>
<dbReference type="AlphaFoldDB" id="A0A7Y1MWL1"/>
<evidence type="ECO:0000313" key="1">
    <source>
        <dbReference type="EMBL" id="NNA99566.1"/>
    </source>
</evidence>
<dbReference type="GeneID" id="70099422"/>
<gene>
    <name evidence="1" type="ORF">HBO33_31010</name>
</gene>
<protein>
    <submittedName>
        <fullName evidence="1">Uncharacterized protein</fullName>
    </submittedName>
</protein>
<dbReference type="RefSeq" id="WP_076964733.1">
    <property type="nucleotide sequence ID" value="NZ_CBCRYT010000056.1"/>
</dbReference>
<accession>A0A7Y1MWL1</accession>
<name>A0A7Y1MWL1_9PSED</name>
<proteinExistence type="predicted"/>